<evidence type="ECO:0000256" key="4">
    <source>
        <dbReference type="ARBA" id="ARBA00023136"/>
    </source>
</evidence>
<evidence type="ECO:0000259" key="7">
    <source>
        <dbReference type="Pfam" id="PF07980"/>
    </source>
</evidence>
<gene>
    <name evidence="9" type="ORF">FSB76_06580</name>
</gene>
<protein>
    <submittedName>
        <fullName evidence="9">RagB/SusD family nutrient uptake outer membrane protein</fullName>
    </submittedName>
</protein>
<dbReference type="InterPro" id="IPR012944">
    <property type="entry name" value="SusD_RagB_dom"/>
</dbReference>
<evidence type="ECO:0000256" key="6">
    <source>
        <dbReference type="SAM" id="SignalP"/>
    </source>
</evidence>
<organism evidence="9 10">
    <name type="scientific">Mucilaginibacter ginsenosidivorax</name>
    <dbReference type="NCBI Taxonomy" id="862126"/>
    <lineage>
        <taxon>Bacteria</taxon>
        <taxon>Pseudomonadati</taxon>
        <taxon>Bacteroidota</taxon>
        <taxon>Sphingobacteriia</taxon>
        <taxon>Sphingobacteriales</taxon>
        <taxon>Sphingobacteriaceae</taxon>
        <taxon>Mucilaginibacter</taxon>
    </lineage>
</organism>
<dbReference type="Pfam" id="PF14322">
    <property type="entry name" value="SusD-like_3"/>
    <property type="match status" value="1"/>
</dbReference>
<dbReference type="PROSITE" id="PS51257">
    <property type="entry name" value="PROKAR_LIPOPROTEIN"/>
    <property type="match status" value="1"/>
</dbReference>
<evidence type="ECO:0000256" key="3">
    <source>
        <dbReference type="ARBA" id="ARBA00022729"/>
    </source>
</evidence>
<comment type="subcellular location">
    <subcellularLocation>
        <location evidence="1">Cell outer membrane</location>
    </subcellularLocation>
</comment>
<sequence>MKIRILMAVAIVTFSLTSCKKFLTEQPYSFLTPTNFYKNQGDATAALNGVFSTMQPQTFYQRTVYTVSDNASDLMYAAPGSSTDRNSLTNHTFAAVNGEIANWYINDYKMIKNANDVIKYVPPISMDPVERANIVGNARFLRALGYFNLLTAFGQVPLITEPVTASSPDLYPKKASLAVLYDQVVADLQYAEANCYAEKNIIAGNKGRVSSGAASALLAKVLLTRAKSGAAKATDSQDALTECNKVINDSGSYSLLTNYASIFSSDNKYNKEIVFAVRFGTAPNVGNIILRMFYPTVLGGYGSFFAQNYFFNNGFPDGDRDVRKTYSISNKAVDSKGVTQTVTPFIYKFRDSQWKQDNNSRSDWFVLRLAEVYLLQSEAMHNINPADPNKFNGINIVRARAGLSLPTDQLNMTNTPTPDAFIDALLAERARELCGEGQRRWDLLRLGRLKTAMATIGVTVDDNHLLFPIPQSEQDANPNL</sequence>
<dbReference type="InterPro" id="IPR033985">
    <property type="entry name" value="SusD-like_N"/>
</dbReference>
<dbReference type="Gene3D" id="1.25.40.390">
    <property type="match status" value="1"/>
</dbReference>
<name>A0A5B8W094_9SPHI</name>
<evidence type="ECO:0000256" key="1">
    <source>
        <dbReference type="ARBA" id="ARBA00004442"/>
    </source>
</evidence>
<reference evidence="9 10" key="1">
    <citation type="journal article" date="2013" name="J. Microbiol.">
        <title>Mucilaginibacter ginsenosidivorax sp. nov., with ginsenoside converting activity isolated from sediment.</title>
        <authorList>
            <person name="Kim J.K."/>
            <person name="Choi T.E."/>
            <person name="Liu Q.M."/>
            <person name="Park H.Y."/>
            <person name="Yi T.H."/>
            <person name="Yoon M.H."/>
            <person name="Kim S.C."/>
            <person name="Im W.T."/>
        </authorList>
    </citation>
    <scope>NUCLEOTIDE SEQUENCE [LARGE SCALE GENOMIC DNA]</scope>
    <source>
        <strain evidence="9 10">KHI28</strain>
    </source>
</reference>
<feature type="signal peptide" evidence="6">
    <location>
        <begin position="1"/>
        <end position="20"/>
    </location>
</feature>
<dbReference type="InterPro" id="IPR011990">
    <property type="entry name" value="TPR-like_helical_dom_sf"/>
</dbReference>
<keyword evidence="5" id="KW-0998">Cell outer membrane</keyword>
<dbReference type="CDD" id="cd08977">
    <property type="entry name" value="SusD"/>
    <property type="match status" value="1"/>
</dbReference>
<dbReference type="AlphaFoldDB" id="A0A5B8W094"/>
<accession>A0A5B8W094</accession>
<dbReference type="OrthoDB" id="5694214at2"/>
<dbReference type="SUPFAM" id="SSF48452">
    <property type="entry name" value="TPR-like"/>
    <property type="match status" value="1"/>
</dbReference>
<dbReference type="KEGG" id="mgk:FSB76_06580"/>
<comment type="similarity">
    <text evidence="2">Belongs to the SusD family.</text>
</comment>
<dbReference type="EMBL" id="CP042437">
    <property type="protein sequence ID" value="QEC75628.1"/>
    <property type="molecule type" value="Genomic_DNA"/>
</dbReference>
<dbReference type="Pfam" id="PF07980">
    <property type="entry name" value="SusD_RagB"/>
    <property type="match status" value="1"/>
</dbReference>
<keyword evidence="4" id="KW-0472">Membrane</keyword>
<dbReference type="GO" id="GO:0009279">
    <property type="term" value="C:cell outer membrane"/>
    <property type="evidence" value="ECO:0007669"/>
    <property type="project" value="UniProtKB-SubCell"/>
</dbReference>
<feature type="chain" id="PRO_5023113541" evidence="6">
    <location>
        <begin position="21"/>
        <end position="480"/>
    </location>
</feature>
<feature type="domain" description="RagB/SusD" evidence="7">
    <location>
        <begin position="307"/>
        <end position="480"/>
    </location>
</feature>
<evidence type="ECO:0000256" key="5">
    <source>
        <dbReference type="ARBA" id="ARBA00023237"/>
    </source>
</evidence>
<dbReference type="Proteomes" id="UP000321362">
    <property type="component" value="Chromosome"/>
</dbReference>
<evidence type="ECO:0000313" key="9">
    <source>
        <dbReference type="EMBL" id="QEC75628.1"/>
    </source>
</evidence>
<evidence type="ECO:0000259" key="8">
    <source>
        <dbReference type="Pfam" id="PF14322"/>
    </source>
</evidence>
<feature type="domain" description="SusD-like N-terminal" evidence="8">
    <location>
        <begin position="21"/>
        <end position="223"/>
    </location>
</feature>
<dbReference type="RefSeq" id="WP_147052840.1">
    <property type="nucleotide sequence ID" value="NZ_CP042437.1"/>
</dbReference>
<evidence type="ECO:0000256" key="2">
    <source>
        <dbReference type="ARBA" id="ARBA00006275"/>
    </source>
</evidence>
<keyword evidence="10" id="KW-1185">Reference proteome</keyword>
<keyword evidence="3 6" id="KW-0732">Signal</keyword>
<evidence type="ECO:0000313" key="10">
    <source>
        <dbReference type="Proteomes" id="UP000321362"/>
    </source>
</evidence>
<proteinExistence type="inferred from homology"/>